<proteinExistence type="predicted"/>
<evidence type="ECO:0000313" key="2">
    <source>
        <dbReference type="Proteomes" id="UP000641646"/>
    </source>
</evidence>
<comment type="caution">
    <text evidence="1">The sequence shown here is derived from an EMBL/GenBank/DDBJ whole genome shotgun (WGS) entry which is preliminary data.</text>
</comment>
<reference evidence="1" key="2">
    <citation type="submission" date="2020-08" db="EMBL/GenBank/DDBJ databases">
        <authorList>
            <person name="Chen M."/>
            <person name="Teng W."/>
            <person name="Zhao L."/>
            <person name="Hu C."/>
            <person name="Zhou Y."/>
            <person name="Han B."/>
            <person name="Song L."/>
            <person name="Shu W."/>
        </authorList>
    </citation>
    <scope>NUCLEOTIDE SEQUENCE</scope>
    <source>
        <strain evidence="1">FACHB-1375</strain>
    </source>
</reference>
<organism evidence="1 2">
    <name type="scientific">Aerosakkonema funiforme FACHB-1375</name>
    <dbReference type="NCBI Taxonomy" id="2949571"/>
    <lineage>
        <taxon>Bacteria</taxon>
        <taxon>Bacillati</taxon>
        <taxon>Cyanobacteriota</taxon>
        <taxon>Cyanophyceae</taxon>
        <taxon>Oscillatoriophycideae</taxon>
        <taxon>Aerosakkonematales</taxon>
        <taxon>Aerosakkonemataceae</taxon>
        <taxon>Aerosakkonema</taxon>
    </lineage>
</organism>
<sequence length="174" mass="19539">MNAEQLEKTVYRIKPEVVILDDDDRIILLVKAKGNREIYGNVSEAISWLKAGNGAIPFVMFIDIENIQIFKWESGNSSEPVCILNTAEVLSPYGLEVSDKWISGDYLGSTAQSWLNDLGYHWKSPTPPAEEQIAAIGLLSLLKNGTAQPEVEIRIDSKLRYIVLKYFFASPDDF</sequence>
<dbReference type="EMBL" id="JACJPW010000103">
    <property type="protein sequence ID" value="MBD2185012.1"/>
    <property type="molecule type" value="Genomic_DNA"/>
</dbReference>
<name>A0A926VJH2_9CYAN</name>
<accession>A0A926VJH2</accession>
<evidence type="ECO:0000313" key="1">
    <source>
        <dbReference type="EMBL" id="MBD2185012.1"/>
    </source>
</evidence>
<dbReference type="Proteomes" id="UP000641646">
    <property type="component" value="Unassembled WGS sequence"/>
</dbReference>
<protein>
    <submittedName>
        <fullName evidence="1">Uncharacterized protein</fullName>
    </submittedName>
</protein>
<reference evidence="1" key="1">
    <citation type="journal article" date="2015" name="ISME J.">
        <title>Draft Genome Sequence of Streptomyces incarnatus NRRL8089, which Produces the Nucleoside Antibiotic Sinefungin.</title>
        <authorList>
            <person name="Oshima K."/>
            <person name="Hattori M."/>
            <person name="Shimizu H."/>
            <person name="Fukuda K."/>
            <person name="Nemoto M."/>
            <person name="Inagaki K."/>
            <person name="Tamura T."/>
        </authorList>
    </citation>
    <scope>NUCLEOTIDE SEQUENCE</scope>
    <source>
        <strain evidence="1">FACHB-1375</strain>
    </source>
</reference>
<keyword evidence="2" id="KW-1185">Reference proteome</keyword>
<gene>
    <name evidence="1" type="ORF">H6G03_28730</name>
</gene>
<dbReference type="AlphaFoldDB" id="A0A926VJH2"/>
<dbReference type="RefSeq" id="WP_190472535.1">
    <property type="nucleotide sequence ID" value="NZ_JACJPW010000103.1"/>
</dbReference>